<keyword evidence="1" id="KW-0479">Metal-binding</keyword>
<feature type="domain" description="C2H2-type" evidence="2">
    <location>
        <begin position="51"/>
        <end position="76"/>
    </location>
</feature>
<dbReference type="Gene3D" id="3.30.160.60">
    <property type="entry name" value="Classic Zinc Finger"/>
    <property type="match status" value="1"/>
</dbReference>
<dbReference type="Pfam" id="PF13894">
    <property type="entry name" value="zf-C2H2_4"/>
    <property type="match status" value="1"/>
</dbReference>
<organism evidence="3 4">
    <name type="scientific">Asbolus verrucosus</name>
    <name type="common">Desert ironclad beetle</name>
    <dbReference type="NCBI Taxonomy" id="1661398"/>
    <lineage>
        <taxon>Eukaryota</taxon>
        <taxon>Metazoa</taxon>
        <taxon>Ecdysozoa</taxon>
        <taxon>Arthropoda</taxon>
        <taxon>Hexapoda</taxon>
        <taxon>Insecta</taxon>
        <taxon>Pterygota</taxon>
        <taxon>Neoptera</taxon>
        <taxon>Endopterygota</taxon>
        <taxon>Coleoptera</taxon>
        <taxon>Polyphaga</taxon>
        <taxon>Cucujiformia</taxon>
        <taxon>Tenebrionidae</taxon>
        <taxon>Pimeliinae</taxon>
        <taxon>Asbolus</taxon>
    </lineage>
</organism>
<dbReference type="GO" id="GO:0008270">
    <property type="term" value="F:zinc ion binding"/>
    <property type="evidence" value="ECO:0007669"/>
    <property type="project" value="UniProtKB-KW"/>
</dbReference>
<accession>A0A482VWQ0</accession>
<dbReference type="PROSITE" id="PS00028">
    <property type="entry name" value="ZINC_FINGER_C2H2_1"/>
    <property type="match status" value="1"/>
</dbReference>
<comment type="caution">
    <text evidence="3">The sequence shown here is derived from an EMBL/GenBank/DDBJ whole genome shotgun (WGS) entry which is preliminary data.</text>
</comment>
<evidence type="ECO:0000313" key="3">
    <source>
        <dbReference type="EMBL" id="RZC37194.1"/>
    </source>
</evidence>
<dbReference type="Pfam" id="PF13909">
    <property type="entry name" value="zf-H2C2_5"/>
    <property type="match status" value="1"/>
</dbReference>
<keyword evidence="4" id="KW-1185">Reference proteome</keyword>
<evidence type="ECO:0000259" key="2">
    <source>
        <dbReference type="PROSITE" id="PS50157"/>
    </source>
</evidence>
<keyword evidence="1" id="KW-0863">Zinc-finger</keyword>
<feature type="non-terminal residue" evidence="3">
    <location>
        <position position="76"/>
    </location>
</feature>
<dbReference type="EMBL" id="QDEB01054965">
    <property type="protein sequence ID" value="RZC37194.1"/>
    <property type="molecule type" value="Genomic_DNA"/>
</dbReference>
<dbReference type="SUPFAM" id="SSF57667">
    <property type="entry name" value="beta-beta-alpha zinc fingers"/>
    <property type="match status" value="1"/>
</dbReference>
<dbReference type="InterPro" id="IPR036236">
    <property type="entry name" value="Znf_C2H2_sf"/>
</dbReference>
<dbReference type="InterPro" id="IPR013087">
    <property type="entry name" value="Znf_C2H2_type"/>
</dbReference>
<gene>
    <name evidence="3" type="ORF">BDFB_015244</name>
</gene>
<proteinExistence type="predicted"/>
<dbReference type="Proteomes" id="UP000292052">
    <property type="component" value="Unassembled WGS sequence"/>
</dbReference>
<dbReference type="PROSITE" id="PS50157">
    <property type="entry name" value="ZINC_FINGER_C2H2_2"/>
    <property type="match status" value="1"/>
</dbReference>
<dbReference type="AlphaFoldDB" id="A0A482VWQ0"/>
<dbReference type="FunFam" id="3.30.160.60:FF:002646">
    <property type="entry name" value="Protein suppressor of hairy wing-like Protein"/>
    <property type="match status" value="1"/>
</dbReference>
<dbReference type="OrthoDB" id="6675812at2759"/>
<protein>
    <recommendedName>
        <fullName evidence="2">C2H2-type domain-containing protein</fullName>
    </recommendedName>
</protein>
<reference evidence="3 4" key="1">
    <citation type="submission" date="2017-03" db="EMBL/GenBank/DDBJ databases">
        <title>Genome of the blue death feigning beetle - Asbolus verrucosus.</title>
        <authorList>
            <person name="Rider S.D."/>
        </authorList>
    </citation>
    <scope>NUCLEOTIDE SEQUENCE [LARGE SCALE GENOMIC DNA]</scope>
    <source>
        <strain evidence="3">Butters</strain>
        <tissue evidence="3">Head and leg muscle</tissue>
    </source>
</reference>
<keyword evidence="1" id="KW-0862">Zinc</keyword>
<sequence>MWAMYRHGYSGNSEGVEWFKCEHCMYKSKWKNTLKRHFKLKHVDPEDVKWFECEQCPFRFKEKGNLNKHVLRRHTS</sequence>
<name>A0A482VWQ0_ASBVE</name>
<evidence type="ECO:0000313" key="4">
    <source>
        <dbReference type="Proteomes" id="UP000292052"/>
    </source>
</evidence>
<dbReference type="SMART" id="SM00355">
    <property type="entry name" value="ZnF_C2H2"/>
    <property type="match status" value="2"/>
</dbReference>
<evidence type="ECO:0000256" key="1">
    <source>
        <dbReference type="PROSITE-ProRule" id="PRU00042"/>
    </source>
</evidence>